<dbReference type="Gramene" id="TraesCS2D02G576700.1">
    <property type="protein sequence ID" value="TraesCS2D02G576700.1"/>
    <property type="gene ID" value="TraesCS2D02G576700"/>
</dbReference>
<dbReference type="RefSeq" id="XP_044329496.1">
    <property type="nucleotide sequence ID" value="XM_044473561.1"/>
</dbReference>
<sequence length="347" mass="37494">MATRLLLRLRSISQPLPPAHIPVSCSSAAQLGNCVLHCSPPGMRELHVLPRAVPNNSRWFGGGSRWHSSSSKPPRPRRILTNVLFAASFSAAGLLIDDTSSEDKQKSPPMGPIDTGSNKKKTHKRDCTNALLAINVMVYVMDVAARGRLSLCGAMVNEMVKKGQIWRLVTPCFLHGGLIHLGVNNLALHDIGPMVEEVTGPARFLTIYFTSALAGSFMSYCAGIGSSVGASTAICGLIGAQAVYMWRHRNHLEKTNVTLGRIAFDVVINAGVGLYVMKRIDNWGHLGGLLAGVAVECFVGPHWKKLGVAEDRTKVIQDRAPLARLTNGGIRPQKTVFTETEEGLFAK</sequence>
<evidence type="ECO:0000313" key="8">
    <source>
        <dbReference type="EnsemblPlants" id="TraesCS2D02G576700.1"/>
    </source>
</evidence>
<dbReference type="OrthoDB" id="418595at2759"/>
<dbReference type="InterPro" id="IPR035952">
    <property type="entry name" value="Rhomboid-like_sf"/>
</dbReference>
<dbReference type="InterPro" id="IPR050925">
    <property type="entry name" value="Rhomboid_protease_S54"/>
</dbReference>
<keyword evidence="4" id="KW-1133">Transmembrane helix</keyword>
<dbReference type="Gramene" id="TraesCAD_scaffold_094738_01G000100.1">
    <property type="protein sequence ID" value="TraesCAD_scaffold_094738_01G000100.1"/>
    <property type="gene ID" value="TraesCAD_scaffold_094738_01G000100"/>
</dbReference>
<dbReference type="PANTHER" id="PTHR43731">
    <property type="entry name" value="RHOMBOID PROTEASE"/>
    <property type="match status" value="1"/>
</dbReference>
<feature type="domain" description="Peptidase S54 rhomboid" evidence="7">
    <location>
        <begin position="162"/>
        <end position="299"/>
    </location>
</feature>
<dbReference type="AlphaFoldDB" id="A0A2X0SX68"/>
<dbReference type="InterPro" id="IPR022764">
    <property type="entry name" value="Peptidase_S54_rhomboid_dom"/>
</dbReference>
<evidence type="ECO:0000256" key="5">
    <source>
        <dbReference type="ARBA" id="ARBA00023136"/>
    </source>
</evidence>
<reference evidence="8" key="2">
    <citation type="submission" date="2018-10" db="UniProtKB">
        <authorList>
            <consortium name="EnsemblPlants"/>
        </authorList>
    </citation>
    <scope>IDENTIFICATION</scope>
</reference>
<evidence type="ECO:0000259" key="7">
    <source>
        <dbReference type="Pfam" id="PF01694"/>
    </source>
</evidence>
<feature type="region of interest" description="Disordered" evidence="6">
    <location>
        <begin position="100"/>
        <end position="122"/>
    </location>
</feature>
<dbReference type="EnsemblPlants" id="TraesCS2D02G576700.1">
    <property type="protein sequence ID" value="TraesCS2D02G576700.1"/>
    <property type="gene ID" value="TraesCS2D02G576700"/>
</dbReference>
<dbReference type="STRING" id="4565.A0A2X0SX68"/>
<keyword evidence="3" id="KW-0812">Transmembrane</keyword>
<evidence type="ECO:0000256" key="4">
    <source>
        <dbReference type="ARBA" id="ARBA00022989"/>
    </source>
</evidence>
<dbReference type="Gramene" id="TraesPARA_EIv1.0_0766720.1">
    <property type="protein sequence ID" value="TraesPARA_EIv1.0_0766720.1.CDS"/>
    <property type="gene ID" value="TraesPARA_EIv1.0_0766720"/>
</dbReference>
<name>A0A2X0SX68_WHEAT</name>
<dbReference type="Pfam" id="PF01694">
    <property type="entry name" value="Rhomboid"/>
    <property type="match status" value="1"/>
</dbReference>
<dbReference type="Gramene" id="TraesCS2D03G1321800.1">
    <property type="protein sequence ID" value="TraesCS2D03G1321800.1.CDS"/>
    <property type="gene ID" value="TraesCS2D03G1321800"/>
</dbReference>
<evidence type="ECO:0000256" key="1">
    <source>
        <dbReference type="ARBA" id="ARBA00004141"/>
    </source>
</evidence>
<dbReference type="Proteomes" id="UP000019116">
    <property type="component" value="Chromosome 2D"/>
</dbReference>
<dbReference type="GeneID" id="123050832"/>
<dbReference type="Gramene" id="TraesCLE_scaffold_094031_01G000100.1">
    <property type="protein sequence ID" value="TraesCLE_scaffold_094031_01G000100.1"/>
    <property type="gene ID" value="TraesCLE_scaffold_094031_01G000100"/>
</dbReference>
<accession>A0A2X0SX68</accession>
<dbReference type="SMR" id="A0A2X0SX68"/>
<organism evidence="8">
    <name type="scientific">Triticum aestivum</name>
    <name type="common">Wheat</name>
    <dbReference type="NCBI Taxonomy" id="4565"/>
    <lineage>
        <taxon>Eukaryota</taxon>
        <taxon>Viridiplantae</taxon>
        <taxon>Streptophyta</taxon>
        <taxon>Embryophyta</taxon>
        <taxon>Tracheophyta</taxon>
        <taxon>Spermatophyta</taxon>
        <taxon>Magnoliopsida</taxon>
        <taxon>Liliopsida</taxon>
        <taxon>Poales</taxon>
        <taxon>Poaceae</taxon>
        <taxon>BOP clade</taxon>
        <taxon>Pooideae</taxon>
        <taxon>Triticodae</taxon>
        <taxon>Triticeae</taxon>
        <taxon>Triticinae</taxon>
        <taxon>Triticum</taxon>
    </lineage>
</organism>
<dbReference type="Gramene" id="TraesNOR2D03G01318740.1">
    <property type="protein sequence ID" value="TraesNOR2D03G01318740.1"/>
    <property type="gene ID" value="TraesNOR2D03G01318740"/>
</dbReference>
<comment type="subcellular location">
    <subcellularLocation>
        <location evidence="1">Membrane</location>
        <topology evidence="1">Multi-pass membrane protein</topology>
    </subcellularLocation>
</comment>
<evidence type="ECO:0000256" key="3">
    <source>
        <dbReference type="ARBA" id="ARBA00022692"/>
    </source>
</evidence>
<evidence type="ECO:0000256" key="6">
    <source>
        <dbReference type="SAM" id="MobiDB-lite"/>
    </source>
</evidence>
<reference evidence="8" key="1">
    <citation type="submission" date="2018-08" db="EMBL/GenBank/DDBJ databases">
        <authorList>
            <person name="Rossello M."/>
        </authorList>
    </citation>
    <scope>NUCLEOTIDE SEQUENCE [LARGE SCALE GENOMIC DNA]</scope>
    <source>
        <strain evidence="8">cv. Chinese Spring</strain>
    </source>
</reference>
<protein>
    <recommendedName>
        <fullName evidence="7">Peptidase S54 rhomboid domain-containing protein</fullName>
    </recommendedName>
</protein>
<comment type="similarity">
    <text evidence="2">Belongs to the peptidase S54 family.</text>
</comment>
<keyword evidence="5" id="KW-0472">Membrane</keyword>
<dbReference type="Gene3D" id="1.20.1540.10">
    <property type="entry name" value="Rhomboid-like"/>
    <property type="match status" value="1"/>
</dbReference>
<dbReference type="PANTHER" id="PTHR43731:SF36">
    <property type="entry name" value="PEPTIDASE S54 RHOMBOID DOMAIN-CONTAINING PROTEIN"/>
    <property type="match status" value="1"/>
</dbReference>
<evidence type="ECO:0000256" key="2">
    <source>
        <dbReference type="ARBA" id="ARBA00009045"/>
    </source>
</evidence>
<dbReference type="SUPFAM" id="SSF144091">
    <property type="entry name" value="Rhomboid-like"/>
    <property type="match status" value="1"/>
</dbReference>
<dbReference type="GO" id="GO:0004252">
    <property type="term" value="F:serine-type endopeptidase activity"/>
    <property type="evidence" value="ECO:0000318"/>
    <property type="project" value="GO_Central"/>
</dbReference>
<gene>
    <name evidence="8" type="primary">LOC123050832</name>
</gene>
<keyword evidence="9" id="KW-1185">Reference proteome</keyword>
<evidence type="ECO:0000313" key="9">
    <source>
        <dbReference type="Proteomes" id="UP000019116"/>
    </source>
</evidence>
<dbReference type="Gramene" id="TraesROB_scaffold_094888_01G000100.1">
    <property type="protein sequence ID" value="TraesROB_scaffold_094888_01G000100.1"/>
    <property type="gene ID" value="TraesROB_scaffold_094888_01G000100"/>
</dbReference>
<dbReference type="OMA" id="YVMDVAA"/>
<proteinExistence type="inferred from homology"/>
<dbReference type="Gramene" id="TraesMAC2D03G01301660.1">
    <property type="protein sequence ID" value="TraesMAC2D03G01301660.1"/>
    <property type="gene ID" value="TraesMAC2D03G01301660"/>
</dbReference>
<dbReference type="GO" id="GO:0031969">
    <property type="term" value="C:chloroplast membrane"/>
    <property type="evidence" value="ECO:0000318"/>
    <property type="project" value="GO_Central"/>
</dbReference>